<dbReference type="InterPro" id="IPR006674">
    <property type="entry name" value="HD_domain"/>
</dbReference>
<dbReference type="NCBIfam" id="TIGR00277">
    <property type="entry name" value="HDIG"/>
    <property type="match status" value="1"/>
</dbReference>
<name>A0A261VLI9_9BORD</name>
<dbReference type="PANTHER" id="PTHR43155">
    <property type="entry name" value="CYCLIC DI-GMP PHOSPHODIESTERASE PA4108-RELATED"/>
    <property type="match status" value="1"/>
</dbReference>
<evidence type="ECO:0000259" key="2">
    <source>
        <dbReference type="PROSITE" id="PS51832"/>
    </source>
</evidence>
<sequence>MATDGAAWVAQQTAIGRIEALMQSLTERDPHTAGHSRRTARIAMALGEGARLDAAQSYVLGAAALLHDIGKLGVPARILDFKGRLDRADWARMQEHSVLGERIVRAAELPLGDQLARAVRHHHENVDGTGYPDGLAGEQIELAARMISLADAYDAISSARSYHGERTHAETMGILAGEVGRKCDAGVFELFVREVEPRLTGARPWPHAEAAAWQAIQRYCDGLD</sequence>
<dbReference type="PANTHER" id="PTHR43155:SF2">
    <property type="entry name" value="CYCLIC DI-GMP PHOSPHODIESTERASE PA4108"/>
    <property type="match status" value="1"/>
</dbReference>
<dbReference type="InterPro" id="IPR003607">
    <property type="entry name" value="HD/PDEase_dom"/>
</dbReference>
<evidence type="ECO:0000313" key="4">
    <source>
        <dbReference type="Proteomes" id="UP000216429"/>
    </source>
</evidence>
<dbReference type="GO" id="GO:0008081">
    <property type="term" value="F:phosphoric diester hydrolase activity"/>
    <property type="evidence" value="ECO:0007669"/>
    <property type="project" value="UniProtKB-ARBA"/>
</dbReference>
<feature type="domain" description="HD" evidence="1">
    <location>
        <begin position="32"/>
        <end position="156"/>
    </location>
</feature>
<dbReference type="RefSeq" id="WP_094811339.1">
    <property type="nucleotide sequence ID" value="NZ_NEVU01000002.1"/>
</dbReference>
<feature type="domain" description="HD-GYP" evidence="2">
    <location>
        <begin position="10"/>
        <end position="207"/>
    </location>
</feature>
<dbReference type="PROSITE" id="PS51831">
    <property type="entry name" value="HD"/>
    <property type="match status" value="1"/>
</dbReference>
<dbReference type="PROSITE" id="PS51832">
    <property type="entry name" value="HD_GYP"/>
    <property type="match status" value="1"/>
</dbReference>
<dbReference type="InterPro" id="IPR037522">
    <property type="entry name" value="HD_GYP_dom"/>
</dbReference>
<reference evidence="4" key="1">
    <citation type="submission" date="2017-05" db="EMBL/GenBank/DDBJ databases">
        <title>Complete and WGS of Bordetella genogroups.</title>
        <authorList>
            <person name="Spilker T."/>
            <person name="Lipuma J."/>
        </authorList>
    </citation>
    <scope>NUCLEOTIDE SEQUENCE [LARGE SCALE GENOMIC DNA]</scope>
    <source>
        <strain evidence="4">AU6712</strain>
    </source>
</reference>
<dbReference type="EMBL" id="NEVU01000002">
    <property type="protein sequence ID" value="OZI74033.1"/>
    <property type="molecule type" value="Genomic_DNA"/>
</dbReference>
<evidence type="ECO:0000313" key="3">
    <source>
        <dbReference type="EMBL" id="OZI74033.1"/>
    </source>
</evidence>
<organism evidence="3 4">
    <name type="scientific">Bordetella genomosp. 12</name>
    <dbReference type="NCBI Taxonomy" id="463035"/>
    <lineage>
        <taxon>Bacteria</taxon>
        <taxon>Pseudomonadati</taxon>
        <taxon>Pseudomonadota</taxon>
        <taxon>Betaproteobacteria</taxon>
        <taxon>Burkholderiales</taxon>
        <taxon>Alcaligenaceae</taxon>
        <taxon>Bordetella</taxon>
    </lineage>
</organism>
<protein>
    <submittedName>
        <fullName evidence="3">Metal-dependent phosphohydrolase</fullName>
    </submittedName>
</protein>
<dbReference type="CDD" id="cd00077">
    <property type="entry name" value="HDc"/>
    <property type="match status" value="1"/>
</dbReference>
<evidence type="ECO:0000259" key="1">
    <source>
        <dbReference type="PROSITE" id="PS51831"/>
    </source>
</evidence>
<dbReference type="OrthoDB" id="9763857at2"/>
<dbReference type="Gene3D" id="1.10.3210.10">
    <property type="entry name" value="Hypothetical protein af1432"/>
    <property type="match status" value="1"/>
</dbReference>
<dbReference type="SUPFAM" id="SSF109604">
    <property type="entry name" value="HD-domain/PDEase-like"/>
    <property type="match status" value="1"/>
</dbReference>
<dbReference type="Proteomes" id="UP000216429">
    <property type="component" value="Unassembled WGS sequence"/>
</dbReference>
<keyword evidence="3" id="KW-0378">Hydrolase</keyword>
<dbReference type="AlphaFoldDB" id="A0A261VLI9"/>
<proteinExistence type="predicted"/>
<dbReference type="InterPro" id="IPR006675">
    <property type="entry name" value="HDIG_dom"/>
</dbReference>
<comment type="caution">
    <text evidence="3">The sequence shown here is derived from an EMBL/GenBank/DDBJ whole genome shotgun (WGS) entry which is preliminary data.</text>
</comment>
<accession>A0A261VLI9</accession>
<keyword evidence="4" id="KW-1185">Reference proteome</keyword>
<dbReference type="Pfam" id="PF13487">
    <property type="entry name" value="HD_5"/>
    <property type="match status" value="1"/>
</dbReference>
<dbReference type="SMART" id="SM00471">
    <property type="entry name" value="HDc"/>
    <property type="match status" value="1"/>
</dbReference>
<gene>
    <name evidence="3" type="ORF">CAL22_05905</name>
</gene>